<proteinExistence type="predicted"/>
<name>A0AAW1JM40_SAPOF</name>
<dbReference type="PANTHER" id="PTHR47389:SF4">
    <property type="entry name" value="OS09G0436400 PROTEIN"/>
    <property type="match status" value="1"/>
</dbReference>
<dbReference type="InterPro" id="IPR009003">
    <property type="entry name" value="Peptidase_S1_PA"/>
</dbReference>
<feature type="domain" description="PDZ" evidence="1">
    <location>
        <begin position="293"/>
        <end position="363"/>
    </location>
</feature>
<dbReference type="AlphaFoldDB" id="A0AAW1JM40"/>
<dbReference type="PANTHER" id="PTHR47389">
    <property type="entry name" value="OS09G0436400 PROTEIN"/>
    <property type="match status" value="1"/>
</dbReference>
<dbReference type="EMBL" id="JBDFQZ010000007">
    <property type="protein sequence ID" value="KAK9704883.1"/>
    <property type="molecule type" value="Genomic_DNA"/>
</dbReference>
<evidence type="ECO:0000259" key="1">
    <source>
        <dbReference type="SMART" id="SM00228"/>
    </source>
</evidence>
<dbReference type="Gene3D" id="2.40.10.10">
    <property type="entry name" value="Trypsin-like serine proteases"/>
    <property type="match status" value="2"/>
</dbReference>
<dbReference type="SUPFAM" id="SSF50494">
    <property type="entry name" value="Trypsin-like serine proteases"/>
    <property type="match status" value="1"/>
</dbReference>
<evidence type="ECO:0000313" key="3">
    <source>
        <dbReference type="Proteomes" id="UP001443914"/>
    </source>
</evidence>
<dbReference type="SMART" id="SM00228">
    <property type="entry name" value="PDZ"/>
    <property type="match status" value="1"/>
</dbReference>
<keyword evidence="3" id="KW-1185">Reference proteome</keyword>
<organism evidence="2 3">
    <name type="scientific">Saponaria officinalis</name>
    <name type="common">Common soapwort</name>
    <name type="synonym">Lychnis saponaria</name>
    <dbReference type="NCBI Taxonomy" id="3572"/>
    <lineage>
        <taxon>Eukaryota</taxon>
        <taxon>Viridiplantae</taxon>
        <taxon>Streptophyta</taxon>
        <taxon>Embryophyta</taxon>
        <taxon>Tracheophyta</taxon>
        <taxon>Spermatophyta</taxon>
        <taxon>Magnoliopsida</taxon>
        <taxon>eudicotyledons</taxon>
        <taxon>Gunneridae</taxon>
        <taxon>Pentapetalae</taxon>
        <taxon>Caryophyllales</taxon>
        <taxon>Caryophyllaceae</taxon>
        <taxon>Caryophylleae</taxon>
        <taxon>Saponaria</taxon>
    </lineage>
</organism>
<reference evidence="2" key="1">
    <citation type="submission" date="2024-03" db="EMBL/GenBank/DDBJ databases">
        <title>WGS assembly of Saponaria officinalis var. Norfolk2.</title>
        <authorList>
            <person name="Jenkins J."/>
            <person name="Shu S."/>
            <person name="Grimwood J."/>
            <person name="Barry K."/>
            <person name="Goodstein D."/>
            <person name="Schmutz J."/>
            <person name="Leebens-Mack J."/>
            <person name="Osbourn A."/>
        </authorList>
    </citation>
    <scope>NUCLEOTIDE SEQUENCE [LARGE SCALE GENOMIC DNA]</scope>
    <source>
        <strain evidence="2">JIC</strain>
    </source>
</reference>
<gene>
    <name evidence="2" type="ORF">RND81_07G017500</name>
</gene>
<comment type="caution">
    <text evidence="2">The sequence shown here is derived from an EMBL/GenBank/DDBJ whole genome shotgun (WGS) entry which is preliminary data.</text>
</comment>
<dbReference type="Pfam" id="PF13180">
    <property type="entry name" value="PDZ_2"/>
    <property type="match status" value="1"/>
</dbReference>
<dbReference type="Pfam" id="PF13365">
    <property type="entry name" value="Trypsin_2"/>
    <property type="match status" value="1"/>
</dbReference>
<protein>
    <recommendedName>
        <fullName evidence="1">PDZ domain-containing protein</fullName>
    </recommendedName>
</protein>
<accession>A0AAW1JM40</accession>
<dbReference type="Gene3D" id="2.30.42.10">
    <property type="match status" value="1"/>
</dbReference>
<dbReference type="InterPro" id="IPR043504">
    <property type="entry name" value="Peptidase_S1_PA_chymotrypsin"/>
</dbReference>
<dbReference type="Proteomes" id="UP001443914">
    <property type="component" value="Unassembled WGS sequence"/>
</dbReference>
<dbReference type="SUPFAM" id="SSF50156">
    <property type="entry name" value="PDZ domain-like"/>
    <property type="match status" value="1"/>
</dbReference>
<sequence>MEQTMEKRQKTETPPVDVLSAIDHDNLKIIAVKRRYIDQPVDYNLDVGTKIAALKASPSVVSLISFSGESVLCQGSGFIIEAEERNNTVMTSLNLIRRPRDTKFGDNKLADNLKIVVCTTTENTYFGEIFKYDFHYNILIIKFTSNVFLQSCCLRMIDDDFGPKNSYELRPHTPKANPGDTVVAVGRYFCRPFNFMAASAFFSMDRCEYHDCGELLSIQCSITRCGEGGPLVNLFGEVIGITFYEIGHVTPVLPINIACKWWDHCKKYMELRHPCYGFEASSLYTTAAIDTLEKFINRFPSVSGGVLIEKVLPGSSAELAGLCENDIIIKCDGRTVKSFLEQLWNLLWIKVGDSVEFEVARIDFSTTQRINIKVGEAVPDELNSWPLYVIG</sequence>
<dbReference type="InterPro" id="IPR036034">
    <property type="entry name" value="PDZ_sf"/>
</dbReference>
<dbReference type="InterPro" id="IPR001478">
    <property type="entry name" value="PDZ"/>
</dbReference>
<evidence type="ECO:0000313" key="2">
    <source>
        <dbReference type="EMBL" id="KAK9704883.1"/>
    </source>
</evidence>